<keyword evidence="5 7" id="KW-0067">ATP-binding</keyword>
<comment type="cofactor">
    <cofactor evidence="1">
        <name>biotin</name>
        <dbReference type="ChEBI" id="CHEBI:57586"/>
    </cofactor>
</comment>
<dbReference type="Pfam" id="PF00364">
    <property type="entry name" value="Biotin_lipoyl"/>
    <property type="match status" value="1"/>
</dbReference>
<dbReference type="PROSITE" id="PS00188">
    <property type="entry name" value="BIOTIN"/>
    <property type="match status" value="1"/>
</dbReference>
<dbReference type="PROSITE" id="PS00867">
    <property type="entry name" value="CPSASE_2"/>
    <property type="match status" value="1"/>
</dbReference>
<dbReference type="SMART" id="SM00796">
    <property type="entry name" value="AHS1"/>
    <property type="match status" value="1"/>
</dbReference>
<evidence type="ECO:0000259" key="10">
    <source>
        <dbReference type="PROSITE" id="PS50979"/>
    </source>
</evidence>
<dbReference type="SUPFAM" id="SSF51246">
    <property type="entry name" value="Rudiment single hybrid motif"/>
    <property type="match status" value="1"/>
</dbReference>
<dbReference type="GO" id="GO:0005524">
    <property type="term" value="F:ATP binding"/>
    <property type="evidence" value="ECO:0007669"/>
    <property type="project" value="UniProtKB-UniRule"/>
</dbReference>
<dbReference type="EMBL" id="CAQI01000053">
    <property type="protein sequence ID" value="CCQ47917.1"/>
    <property type="molecule type" value="Genomic_DNA"/>
</dbReference>
<keyword evidence="6" id="KW-0092">Biotin</keyword>
<evidence type="ECO:0000259" key="9">
    <source>
        <dbReference type="PROSITE" id="PS50975"/>
    </source>
</evidence>
<dbReference type="InterPro" id="IPR005481">
    <property type="entry name" value="BC-like_N"/>
</dbReference>
<feature type="domain" description="Lipoyl-binding" evidence="8">
    <location>
        <begin position="1148"/>
        <end position="1226"/>
    </location>
</feature>
<dbReference type="PANTHER" id="PTHR18866">
    <property type="entry name" value="CARBOXYLASE:PYRUVATE/ACETYL-COA/PROPIONYL-COA CARBOXYLASE"/>
    <property type="match status" value="1"/>
</dbReference>
<evidence type="ECO:0000256" key="1">
    <source>
        <dbReference type="ARBA" id="ARBA00001953"/>
    </source>
</evidence>
<evidence type="ECO:0000313" key="11">
    <source>
        <dbReference type="EMBL" id="CCQ47917.1"/>
    </source>
</evidence>
<dbReference type="RefSeq" id="WP_050056724.1">
    <property type="nucleotide sequence ID" value="NZ_CAQI01000053.1"/>
</dbReference>
<evidence type="ECO:0000256" key="6">
    <source>
        <dbReference type="ARBA" id="ARBA00023267"/>
    </source>
</evidence>
<dbReference type="InterPro" id="IPR011764">
    <property type="entry name" value="Biotin_carboxylation_dom"/>
</dbReference>
<dbReference type="SUPFAM" id="SSF56059">
    <property type="entry name" value="Glutathione synthetase ATP-binding domain-like"/>
    <property type="match status" value="1"/>
</dbReference>
<dbReference type="InterPro" id="IPR014084">
    <property type="entry name" value="Urea_COase"/>
</dbReference>
<dbReference type="SUPFAM" id="SSF50891">
    <property type="entry name" value="Cyclophilin-like"/>
    <property type="match status" value="2"/>
</dbReference>
<dbReference type="Pfam" id="PF02785">
    <property type="entry name" value="Biotin_carb_C"/>
    <property type="match status" value="1"/>
</dbReference>
<dbReference type="NCBIfam" id="TIGR00724">
    <property type="entry name" value="urea_amlyse_rel"/>
    <property type="match status" value="1"/>
</dbReference>
<name>A0A024H7Q0_9MICC</name>
<dbReference type="Gene3D" id="3.30.1360.40">
    <property type="match status" value="1"/>
</dbReference>
<dbReference type="OrthoDB" id="9760256at2"/>
<dbReference type="FunFam" id="3.40.50.20:FF:000010">
    <property type="entry name" value="Propionyl-CoA carboxylase subunit alpha"/>
    <property type="match status" value="1"/>
</dbReference>
<dbReference type="Pfam" id="PF02682">
    <property type="entry name" value="CT_C_D"/>
    <property type="match status" value="1"/>
</dbReference>
<dbReference type="InterPro" id="IPR050856">
    <property type="entry name" value="Biotin_carboxylase_complex"/>
</dbReference>
<dbReference type="InterPro" id="IPR005482">
    <property type="entry name" value="Biotin_COase_C"/>
</dbReference>
<keyword evidence="2 11" id="KW-0436">Ligase</keyword>
<keyword evidence="4" id="KW-0378">Hydrolase</keyword>
<dbReference type="SUPFAM" id="SSF52440">
    <property type="entry name" value="PreATP-grasp domain"/>
    <property type="match status" value="1"/>
</dbReference>
<dbReference type="InterPro" id="IPR016185">
    <property type="entry name" value="PreATP-grasp_dom_sf"/>
</dbReference>
<dbReference type="Gene3D" id="2.40.100.10">
    <property type="entry name" value="Cyclophilin-like"/>
    <property type="match status" value="2"/>
</dbReference>
<dbReference type="InterPro" id="IPR011053">
    <property type="entry name" value="Single_hybrid_motif"/>
</dbReference>
<dbReference type="InterPro" id="IPR011054">
    <property type="entry name" value="Rudment_hybrid_motif"/>
</dbReference>
<feature type="domain" description="ATP-grasp" evidence="9">
    <location>
        <begin position="122"/>
        <end position="319"/>
    </location>
</feature>
<evidence type="ECO:0000256" key="7">
    <source>
        <dbReference type="PROSITE-ProRule" id="PRU00409"/>
    </source>
</evidence>
<dbReference type="SUPFAM" id="SSF51230">
    <property type="entry name" value="Single hybrid motif"/>
    <property type="match status" value="1"/>
</dbReference>
<dbReference type="PROSITE" id="PS50975">
    <property type="entry name" value="ATP_GRASP"/>
    <property type="match status" value="1"/>
</dbReference>
<dbReference type="PROSITE" id="PS50979">
    <property type="entry name" value="BC"/>
    <property type="match status" value="1"/>
</dbReference>
<dbReference type="GO" id="GO:0046872">
    <property type="term" value="F:metal ion binding"/>
    <property type="evidence" value="ECO:0007669"/>
    <property type="project" value="InterPro"/>
</dbReference>
<dbReference type="GO" id="GO:0004847">
    <property type="term" value="F:urea carboxylase activity"/>
    <property type="evidence" value="ECO:0007669"/>
    <property type="project" value="UniProtKB-EC"/>
</dbReference>
<dbReference type="PROSITE" id="PS50968">
    <property type="entry name" value="BIOTINYL_LIPOYL"/>
    <property type="match status" value="1"/>
</dbReference>
<dbReference type="SMART" id="SM00878">
    <property type="entry name" value="Biotin_carb_C"/>
    <property type="match status" value="1"/>
</dbReference>
<dbReference type="Pfam" id="PF02626">
    <property type="entry name" value="CT_A_B"/>
    <property type="match status" value="1"/>
</dbReference>
<evidence type="ECO:0000256" key="4">
    <source>
        <dbReference type="ARBA" id="ARBA00022801"/>
    </source>
</evidence>
<accession>A0A024H7Q0</accession>
<dbReference type="InterPro" id="IPR003833">
    <property type="entry name" value="CT_C_D"/>
</dbReference>
<dbReference type="SUPFAM" id="SSF160467">
    <property type="entry name" value="PH0987 N-terminal domain-like"/>
    <property type="match status" value="1"/>
</dbReference>
<dbReference type="Proteomes" id="UP000035722">
    <property type="component" value="Unassembled WGS sequence"/>
</dbReference>
<keyword evidence="3 7" id="KW-0547">Nucleotide-binding</keyword>
<dbReference type="InterPro" id="IPR005479">
    <property type="entry name" value="CPAse_ATP-bd"/>
</dbReference>
<reference evidence="12" key="1">
    <citation type="journal article" date="2014" name="Genome Announc.">
        <title>Genome Sequence of Arthrobacter siccitolerans 4J27, a Xeroprotectant-Producing Desiccation-Tolerant Microorganism.</title>
        <authorList>
            <person name="Manzanera M."/>
            <person name="Santa-Cruz-Calvo L."/>
            <person name="Vilchez J.I."/>
            <person name="Garcia-Fontana C."/>
            <person name="Silva-Castro G.A."/>
            <person name="Calvo C."/>
            <person name="Gonzalez-Lopez J."/>
        </authorList>
    </citation>
    <scope>NUCLEOTIDE SEQUENCE [LARGE SCALE GENOMIC DNA]</scope>
    <source>
        <strain evidence="12">4J27</strain>
    </source>
</reference>
<evidence type="ECO:0000256" key="2">
    <source>
        <dbReference type="ARBA" id="ARBA00022598"/>
    </source>
</evidence>
<dbReference type="Gene3D" id="3.30.470.20">
    <property type="entry name" value="ATP-grasp fold, B domain"/>
    <property type="match status" value="1"/>
</dbReference>
<dbReference type="InterPro" id="IPR029000">
    <property type="entry name" value="Cyclophilin-like_dom_sf"/>
</dbReference>
<dbReference type="AlphaFoldDB" id="A0A024H7Q0"/>
<dbReference type="SMART" id="SM00797">
    <property type="entry name" value="AHS2"/>
    <property type="match status" value="1"/>
</dbReference>
<feature type="domain" description="Biotin carboxylation" evidence="10">
    <location>
        <begin position="3"/>
        <end position="453"/>
    </location>
</feature>
<dbReference type="Pfam" id="PF00289">
    <property type="entry name" value="Biotin_carb_N"/>
    <property type="match status" value="1"/>
</dbReference>
<gene>
    <name evidence="11" type="primary">uca</name>
    <name evidence="11" type="ORF">ARTSIC4J27_3914</name>
</gene>
<dbReference type="PANTHER" id="PTHR18866:SF128">
    <property type="entry name" value="UREA AMIDOLYASE"/>
    <property type="match status" value="1"/>
</dbReference>
<dbReference type="Pfam" id="PF02786">
    <property type="entry name" value="CPSase_L_D2"/>
    <property type="match status" value="1"/>
</dbReference>
<dbReference type="CDD" id="cd06850">
    <property type="entry name" value="biotinyl_domain"/>
    <property type="match status" value="1"/>
</dbReference>
<evidence type="ECO:0000313" key="12">
    <source>
        <dbReference type="Proteomes" id="UP000035722"/>
    </source>
</evidence>
<dbReference type="InterPro" id="IPR011761">
    <property type="entry name" value="ATP-grasp"/>
</dbReference>
<dbReference type="Gene3D" id="2.40.50.100">
    <property type="match status" value="1"/>
</dbReference>
<evidence type="ECO:0000256" key="3">
    <source>
        <dbReference type="ARBA" id="ARBA00022741"/>
    </source>
</evidence>
<comment type="caution">
    <text evidence="11">The sequence shown here is derived from an EMBL/GenBank/DDBJ whole genome shotgun (WGS) entry which is preliminary data.</text>
</comment>
<organism evidence="11 12">
    <name type="scientific">Pseudarthrobacter siccitolerans</name>
    <dbReference type="NCBI Taxonomy" id="861266"/>
    <lineage>
        <taxon>Bacteria</taxon>
        <taxon>Bacillati</taxon>
        <taxon>Actinomycetota</taxon>
        <taxon>Actinomycetes</taxon>
        <taxon>Micrococcales</taxon>
        <taxon>Micrococcaceae</taxon>
        <taxon>Pseudarthrobacter</taxon>
    </lineage>
</organism>
<dbReference type="PROSITE" id="PS00866">
    <property type="entry name" value="CPSASE_1"/>
    <property type="match status" value="1"/>
</dbReference>
<dbReference type="EC" id="6.3.4.6" evidence="11"/>
<dbReference type="InterPro" id="IPR001882">
    <property type="entry name" value="Biotin_BS"/>
</dbReference>
<dbReference type="STRING" id="861266.ARTSIC4J27_3914"/>
<protein>
    <submittedName>
        <fullName evidence="11">Urea carboxylase</fullName>
        <ecNumber evidence="11">6.3.4.6</ecNumber>
    </submittedName>
</protein>
<dbReference type="NCBIfam" id="TIGR02712">
    <property type="entry name" value="urea_carbox"/>
    <property type="match status" value="1"/>
</dbReference>
<sequence length="1246" mass="131778">MTNFDTLLIANRGEIACRIIESARKLGLRTVAVFSEADRGAKHVRLADEAVLLGPAPAKESYLRVDALLEAATSTGAGAIHPGYGFLSEDAAFAEAVEAAGLVFVGPTAEQLRIFGTKHTARDAARAAGVPMIAGSGLLEDVDAAVAASATIGFPLMLKATGGGGGIGMTVCRNEAELMESFPRVARLAGASFGTAGVFAERYVENARHIEVQVFGDGAGRVVSLGDRDCSLQRRHQKVLEEAPAPDLPEELREELHRSSRALCASLNYRSAGTVEFVYDSARREASFLEVNARLQVEHPVTEAVTGVDLVEWMLRLAQGGNEASTVLAGVPDSLPVTGHAVETRVYAEDPARGFQPSAGTVTNAAYPQTEGVRVDAWAETGTEVSTNYDPLLGKIITSGANRTEALDRLSAALQDTRIDGIETNLGLLRAATALDVVRTVQHSTSTLDSVGDPEPRITVFRPGLQTSVQDWPGRMGLWQIGVPPSGPMDDLSFRLGNTALGNPEGAPGLEFTMTGPSLTFTHATAVCVTGAEVTVTVDGTEVPGWAPVTVPAGGTLDVGTAGSKGLRGYILFQGGLDIPQYLGSASTFTLGQFGGHAGRVLRAGDVLRAVKAASSGQAPTAAVPLDSRPALTSAWELSVVEGPHGAPEFFQREDIEELYAAEYEVHFNSARTGVRLIGPKPRWARTDGGEAGLHPSNIHDTAYSVGALDFTGDTPILLGPDGPSLGGFVCPVTVVTADRWKLGQLRPGDKVRFVPIKASQAPSAGDLGPGRQLVLPGDAGWSGDISSVTAAAAGTSPAPTRRGDGDDGVLGRVPEGAGRPAVTYRRSGDDNLLVEYGDMVLDLGLRARVHAMHQHIEELRVPGIVDLTPGIRSLQIKVDPSVLSTNRLLGLVQEIEAALPASSELVVPSRTVRLPLSWDDPATREAIERYMAGVRDDAPWCPWNIEFIRRINGLDSVNDVFDTVFNAEYLVLGLGDVYLGAPVATPLDPRHRLVTTKYNPARTWTPENAVGIGGAYMCIYGMEGPGGYQFVGRTTQVWSRYADSAPFEPGSPWLLRFFDRISWYPVSPEELLDLRADMAAGRGRGVEIEEGTFSLAEHEVFLAENRESIAAFREKQGAAFAVERQAWADAGEFDRADALAAVVVPAADEVEVPDGGSLVAAPFAASVWKVDVAEGDRVVKGQPLVSLEAMKMETVLEAPCDGVVLRVLPVAGSQVVAGEAVLVLGGSDLEVELAGEAQKLEEAAV</sequence>
<evidence type="ECO:0000259" key="8">
    <source>
        <dbReference type="PROSITE" id="PS50968"/>
    </source>
</evidence>
<proteinExistence type="predicted"/>
<dbReference type="InterPro" id="IPR003778">
    <property type="entry name" value="CT_A_B"/>
</dbReference>
<dbReference type="GO" id="GO:0016787">
    <property type="term" value="F:hydrolase activity"/>
    <property type="evidence" value="ECO:0007669"/>
    <property type="project" value="UniProtKB-KW"/>
</dbReference>
<keyword evidence="12" id="KW-1185">Reference proteome</keyword>
<dbReference type="InterPro" id="IPR000089">
    <property type="entry name" value="Biotin_lipoyl"/>
</dbReference>
<evidence type="ECO:0000256" key="5">
    <source>
        <dbReference type="ARBA" id="ARBA00022840"/>
    </source>
</evidence>